<protein>
    <submittedName>
        <fullName evidence="1">Uncharacterized protein</fullName>
    </submittedName>
</protein>
<dbReference type="AlphaFoldDB" id="A0A3M7Q5D7"/>
<evidence type="ECO:0000313" key="1">
    <source>
        <dbReference type="EMBL" id="RNA06656.1"/>
    </source>
</evidence>
<evidence type="ECO:0000313" key="2">
    <source>
        <dbReference type="Proteomes" id="UP000276133"/>
    </source>
</evidence>
<comment type="caution">
    <text evidence="1">The sequence shown here is derived from an EMBL/GenBank/DDBJ whole genome shotgun (WGS) entry which is preliminary data.</text>
</comment>
<gene>
    <name evidence="1" type="ORF">BpHYR1_045655</name>
</gene>
<dbReference type="Proteomes" id="UP000276133">
    <property type="component" value="Unassembled WGS sequence"/>
</dbReference>
<dbReference type="SUPFAM" id="SSF50978">
    <property type="entry name" value="WD40 repeat-like"/>
    <property type="match status" value="1"/>
</dbReference>
<dbReference type="EMBL" id="REGN01007321">
    <property type="protein sequence ID" value="RNA06656.1"/>
    <property type="molecule type" value="Genomic_DNA"/>
</dbReference>
<dbReference type="InterPro" id="IPR036322">
    <property type="entry name" value="WD40_repeat_dom_sf"/>
</dbReference>
<feature type="non-terminal residue" evidence="1">
    <location>
        <position position="1"/>
    </location>
</feature>
<reference evidence="1 2" key="1">
    <citation type="journal article" date="2018" name="Sci. Rep.">
        <title>Genomic signatures of local adaptation to the degree of environmental predictability in rotifers.</title>
        <authorList>
            <person name="Franch-Gras L."/>
            <person name="Hahn C."/>
            <person name="Garcia-Roger E.M."/>
            <person name="Carmona M.J."/>
            <person name="Serra M."/>
            <person name="Gomez A."/>
        </authorList>
    </citation>
    <scope>NUCLEOTIDE SEQUENCE [LARGE SCALE GENOMIC DNA]</scope>
    <source>
        <strain evidence="1">HYR1</strain>
    </source>
</reference>
<keyword evidence="2" id="KW-1185">Reference proteome</keyword>
<accession>A0A3M7Q5D7</accession>
<proteinExistence type="predicted"/>
<organism evidence="1 2">
    <name type="scientific">Brachionus plicatilis</name>
    <name type="common">Marine rotifer</name>
    <name type="synonym">Brachionus muelleri</name>
    <dbReference type="NCBI Taxonomy" id="10195"/>
    <lineage>
        <taxon>Eukaryota</taxon>
        <taxon>Metazoa</taxon>
        <taxon>Spiralia</taxon>
        <taxon>Gnathifera</taxon>
        <taxon>Rotifera</taxon>
        <taxon>Eurotatoria</taxon>
        <taxon>Monogononta</taxon>
        <taxon>Pseudotrocha</taxon>
        <taxon>Ploima</taxon>
        <taxon>Brachionidae</taxon>
        <taxon>Brachionus</taxon>
    </lineage>
</organism>
<name>A0A3M7Q5D7_BRAPC</name>
<sequence>KTIYCFDILTLNDLGEIKISNFDQEIIFFSSYLNNFSQNFDVLKELNGGIILCSSHQLEILNFDSTIKLSLRSNFKKILCAYVLSKEHLAVFFEDSLEVYDLETDKKIDSISFDHKISILRTNFTSNKIYDIISLENFQVLLFSIAIIENRIFQEVKRNIPACNMKIVSMDIFQKESFNSSDHSVLLTFDGFSFCIFDFFNDKFYFYHNKSKETTLKLVDNFYGQKYLFLGSNKSLFLFDEKERMFEISGNFSNGSLLESRELIGIQEEKIIVYTTFFDSKRNKMRIIKLNTFNAHDDQITSIFVKERLILTASNDSLF</sequence>